<dbReference type="AlphaFoldDB" id="A0A7E4VLS1"/>
<dbReference type="InterPro" id="IPR003195">
    <property type="entry name" value="TFIID_TAF13"/>
</dbReference>
<dbReference type="PANTHER" id="PTHR11380:SF16">
    <property type="entry name" value="TRANSCRIPTION INITIATION PROTEIN SPT3 HOMOLOG"/>
    <property type="match status" value="1"/>
</dbReference>
<dbReference type="GO" id="GO:0006366">
    <property type="term" value="P:transcription by RNA polymerase II"/>
    <property type="evidence" value="ECO:0007669"/>
    <property type="project" value="InterPro"/>
</dbReference>
<evidence type="ECO:0000313" key="6">
    <source>
        <dbReference type="Proteomes" id="UP000492821"/>
    </source>
</evidence>
<reference evidence="6" key="1">
    <citation type="journal article" date="2013" name="Genetics">
        <title>The draft genome and transcriptome of Panagrellus redivivus are shaped by the harsh demands of a free-living lifestyle.</title>
        <authorList>
            <person name="Srinivasan J."/>
            <person name="Dillman A.R."/>
            <person name="Macchietto M.G."/>
            <person name="Heikkinen L."/>
            <person name="Lakso M."/>
            <person name="Fracchia K.M."/>
            <person name="Antoshechkin I."/>
            <person name="Mortazavi A."/>
            <person name="Wong G."/>
            <person name="Sternberg P.W."/>
        </authorList>
    </citation>
    <scope>NUCLEOTIDE SEQUENCE [LARGE SCALE GENOMIC DNA]</scope>
    <source>
        <strain evidence="6">MT8872</strain>
    </source>
</reference>
<keyword evidence="2" id="KW-0805">Transcription regulation</keyword>
<evidence type="ECO:0000256" key="1">
    <source>
        <dbReference type="ARBA" id="ARBA00004123"/>
    </source>
</evidence>
<evidence type="ECO:0000313" key="7">
    <source>
        <dbReference type="WBParaSite" id="Pan_g221.t1"/>
    </source>
</evidence>
<keyword evidence="4" id="KW-0539">Nucleus</keyword>
<dbReference type="Pfam" id="PF02269">
    <property type="entry name" value="TFIID-18kDa"/>
    <property type="match status" value="1"/>
</dbReference>
<name>A0A7E4VLS1_PANRE</name>
<feature type="compositionally biased region" description="Basic residues" evidence="5">
    <location>
        <begin position="286"/>
        <end position="295"/>
    </location>
</feature>
<feature type="region of interest" description="Disordered" evidence="5">
    <location>
        <begin position="272"/>
        <end position="295"/>
    </location>
</feature>
<proteinExistence type="predicted"/>
<reference evidence="7" key="2">
    <citation type="submission" date="2020-10" db="UniProtKB">
        <authorList>
            <consortium name="WormBaseParasite"/>
        </authorList>
    </citation>
    <scope>IDENTIFICATION</scope>
</reference>
<keyword evidence="3" id="KW-0804">Transcription</keyword>
<dbReference type="Proteomes" id="UP000492821">
    <property type="component" value="Unassembled WGS sequence"/>
</dbReference>
<evidence type="ECO:0000256" key="3">
    <source>
        <dbReference type="ARBA" id="ARBA00023163"/>
    </source>
</evidence>
<evidence type="ECO:0000256" key="2">
    <source>
        <dbReference type="ARBA" id="ARBA00023015"/>
    </source>
</evidence>
<comment type="subcellular location">
    <subcellularLocation>
        <location evidence="1">Nucleus</location>
    </subcellularLocation>
</comment>
<evidence type="ECO:0000256" key="4">
    <source>
        <dbReference type="ARBA" id="ARBA00023242"/>
    </source>
</evidence>
<dbReference type="PANTHER" id="PTHR11380">
    <property type="entry name" value="TRANSCRIPTION INITIATION FACTOR TFIID/SUPT3-RELATED"/>
    <property type="match status" value="1"/>
</dbReference>
<dbReference type="WBParaSite" id="Pan_g221.t1">
    <property type="protein sequence ID" value="Pan_g221.t1"/>
    <property type="gene ID" value="Pan_g221"/>
</dbReference>
<evidence type="ECO:0000256" key="5">
    <source>
        <dbReference type="SAM" id="MobiDB-lite"/>
    </source>
</evidence>
<accession>A0A7E4VLS1</accession>
<protein>
    <submittedName>
        <fullName evidence="7">Transcription initiation protein spt3</fullName>
    </submittedName>
</protein>
<sequence>MHEQKVTATELRNYPVLKIVRCQMFRNGDVEYPIDECVEFVAEIVFNRVKGFVERALASQQKRKANDVEVIDLVDQFRRNPKLLRRLFEYASAVSDSGNYYKVYDVDTSTVNDDVEEEESESTEIKVDGLPQKILDAVNTLAPDGKLAEFIQTEDEKDPKMERTRKIAARIKSMTVEKYRRFSEAGAISFVHNRGKKSKLFDDGFRYYASAPESFNHDMLVILNFVAIEMLSVFVETAHKARVRQFGGLIKDWNNLGAIQLEHYKEANQKISRAAGSSGNTAKPPPAKRRKVETT</sequence>
<keyword evidence="6" id="KW-1185">Reference proteome</keyword>
<organism evidence="6 7">
    <name type="scientific">Panagrellus redivivus</name>
    <name type="common">Microworm</name>
    <dbReference type="NCBI Taxonomy" id="6233"/>
    <lineage>
        <taxon>Eukaryota</taxon>
        <taxon>Metazoa</taxon>
        <taxon>Ecdysozoa</taxon>
        <taxon>Nematoda</taxon>
        <taxon>Chromadorea</taxon>
        <taxon>Rhabditida</taxon>
        <taxon>Tylenchina</taxon>
        <taxon>Panagrolaimomorpha</taxon>
        <taxon>Panagrolaimoidea</taxon>
        <taxon>Panagrolaimidae</taxon>
        <taxon>Panagrellus</taxon>
    </lineage>
</organism>
<dbReference type="GO" id="GO:0005634">
    <property type="term" value="C:nucleus"/>
    <property type="evidence" value="ECO:0007669"/>
    <property type="project" value="UniProtKB-SubCell"/>
</dbReference>
<feature type="compositionally biased region" description="Polar residues" evidence="5">
    <location>
        <begin position="272"/>
        <end position="281"/>
    </location>
</feature>